<dbReference type="STRING" id="115862.BBG46_05125"/>
<dbReference type="GO" id="GO:0004386">
    <property type="term" value="F:helicase activity"/>
    <property type="evidence" value="ECO:0007669"/>
    <property type="project" value="UniProtKB-KW"/>
</dbReference>
<evidence type="ECO:0000313" key="8">
    <source>
        <dbReference type="Proteomes" id="UP000046680"/>
    </source>
</evidence>
<evidence type="ECO:0000313" key="2">
    <source>
        <dbReference type="EMBL" id="CFS00007.1"/>
    </source>
</evidence>
<dbReference type="Proteomes" id="UP000048948">
    <property type="component" value="Unassembled WGS sequence"/>
</dbReference>
<evidence type="ECO:0000313" key="9">
    <source>
        <dbReference type="Proteomes" id="UP000048289"/>
    </source>
</evidence>
<organism evidence="5 7">
    <name type="scientific">Mycobacterium tuberculosis</name>
    <dbReference type="NCBI Taxonomy" id="1773"/>
    <lineage>
        <taxon>Bacteria</taxon>
        <taxon>Bacillati</taxon>
        <taxon>Actinomycetota</taxon>
        <taxon>Actinomycetes</taxon>
        <taxon>Mycobacteriales</taxon>
        <taxon>Mycobacteriaceae</taxon>
        <taxon>Mycobacterium</taxon>
        <taxon>Mycobacterium tuberculosis complex</taxon>
    </lineage>
</organism>
<evidence type="ECO:0000313" key="1">
    <source>
        <dbReference type="EMBL" id="CFE48330.1"/>
    </source>
</evidence>
<keyword evidence="5" id="KW-0347">Helicase</keyword>
<dbReference type="EMBL" id="CNGE01002334">
    <property type="protein sequence ID" value="CKU91168.1"/>
    <property type="molecule type" value="Genomic_DNA"/>
</dbReference>
<dbReference type="AlphaFoldDB" id="A0A0U0SQP6"/>
<evidence type="ECO:0000313" key="5">
    <source>
        <dbReference type="EMBL" id="COW17896.1"/>
    </source>
</evidence>
<dbReference type="EMBL" id="CHKL01000551">
    <property type="protein sequence ID" value="COW97459.1"/>
    <property type="molecule type" value="Genomic_DNA"/>
</dbReference>
<keyword evidence="5" id="KW-0067">ATP-binding</keyword>
<dbReference type="PATRIC" id="fig|1773.2385.peg.1133"/>
<evidence type="ECO:0000313" key="11">
    <source>
        <dbReference type="Proteomes" id="UP000048948"/>
    </source>
</evidence>
<dbReference type="EMBL" id="CGCX01001704">
    <property type="protein sequence ID" value="CFS00007.1"/>
    <property type="molecule type" value="Genomic_DNA"/>
</dbReference>
<evidence type="ECO:0000313" key="10">
    <source>
        <dbReference type="Proteomes" id="UP000048600"/>
    </source>
</evidence>
<reference evidence="5" key="2">
    <citation type="submission" date="2015-03" db="EMBL/GenBank/DDBJ databases">
        <authorList>
            <person name="Murphy D."/>
        </authorList>
    </citation>
    <scope>NUCLEOTIDE SEQUENCE [LARGE SCALE GENOMIC DNA]</scope>
    <source>
        <strain evidence="5">K00500041</strain>
    </source>
</reference>
<name>A0A0U0SQP6_MYCTX</name>
<evidence type="ECO:0000313" key="3">
    <source>
        <dbReference type="EMBL" id="CKR52056.1"/>
    </source>
</evidence>
<dbReference type="EC" id="3.6.1.-" evidence="5"/>
<evidence type="ECO:0000313" key="7">
    <source>
        <dbReference type="Proteomes" id="UP000038802"/>
    </source>
</evidence>
<dbReference type="EMBL" id="CFOE01001121">
    <property type="protein sequence ID" value="CFE48330.1"/>
    <property type="molecule type" value="Genomic_DNA"/>
</dbReference>
<evidence type="ECO:0000313" key="12">
    <source>
        <dbReference type="Proteomes" id="UP000049023"/>
    </source>
</evidence>
<dbReference type="GO" id="GO:0016787">
    <property type="term" value="F:hydrolase activity"/>
    <property type="evidence" value="ECO:0007669"/>
    <property type="project" value="UniProtKB-KW"/>
</dbReference>
<sequence>MLQVGDRVTHDKYGLGRVEEVSGVGESAMSLIDFGSSGRVKLMHNHAPVTKL</sequence>
<reference evidence="7 8" key="1">
    <citation type="submission" date="2015-03" db="EMBL/GenBank/DDBJ databases">
        <authorList>
            <consortium name="Pathogen Informatics"/>
        </authorList>
    </citation>
    <scope>NUCLEOTIDE SEQUENCE [LARGE SCALE GENOMIC DNA]</scope>
    <source>
        <strain evidence="4 11">Bir 172</strain>
        <strain evidence="3 12">Bir 187</strain>
        <strain evidence="2 8">C09601061</strain>
        <strain evidence="1 9">G09901357</strain>
        <strain evidence="7">K00500041</strain>
        <strain evidence="6 10">P00601463</strain>
    </source>
</reference>
<gene>
    <name evidence="5" type="primary">uvrD1</name>
    <name evidence="3" type="synonym">uvrD1_1</name>
    <name evidence="2" type="ORF">ERS007657_03492</name>
    <name evidence="1" type="ORF">ERS007681_04492</name>
    <name evidence="5" type="ORF">ERS007703_02974</name>
    <name evidence="6" type="ORF">ERS007741_03540</name>
    <name evidence="4" type="ORF">ERS027646_04987</name>
    <name evidence="3" type="ORF">ERS027661_01523</name>
</gene>
<accession>A0A0U0SQP6</accession>
<dbReference type="EMBL" id="CSAE01000366">
    <property type="protein sequence ID" value="COW17896.1"/>
    <property type="molecule type" value="Genomic_DNA"/>
</dbReference>
<dbReference type="EMBL" id="CNFU01000264">
    <property type="protein sequence ID" value="CKR52056.1"/>
    <property type="molecule type" value="Genomic_DNA"/>
</dbReference>
<dbReference type="Proteomes" id="UP000048289">
    <property type="component" value="Unassembled WGS sequence"/>
</dbReference>
<dbReference type="Proteomes" id="UP000046680">
    <property type="component" value="Unassembled WGS sequence"/>
</dbReference>
<dbReference type="Proteomes" id="UP000049023">
    <property type="component" value="Unassembled WGS sequence"/>
</dbReference>
<dbReference type="Proteomes" id="UP000048600">
    <property type="component" value="Unassembled WGS sequence"/>
</dbReference>
<evidence type="ECO:0000313" key="6">
    <source>
        <dbReference type="EMBL" id="COW97459.1"/>
    </source>
</evidence>
<keyword evidence="5" id="KW-0378">Hydrolase</keyword>
<proteinExistence type="predicted"/>
<dbReference type="Proteomes" id="UP000038802">
    <property type="component" value="Unassembled WGS sequence"/>
</dbReference>
<dbReference type="Pfam" id="PF21196">
    <property type="entry name" value="PcrA_UvrD_tudor"/>
    <property type="match status" value="1"/>
</dbReference>
<evidence type="ECO:0000313" key="4">
    <source>
        <dbReference type="EMBL" id="CKU91168.1"/>
    </source>
</evidence>
<keyword evidence="5" id="KW-0547">Nucleotide-binding</keyword>
<protein>
    <submittedName>
        <fullName evidence="5">ATP-dependent DNA helicase II</fullName>
        <ecNumber evidence="5">3.6.1.-</ecNumber>
    </submittedName>
</protein>